<dbReference type="EMBL" id="JAUSVO010000004">
    <property type="protein sequence ID" value="MDQ0438685.1"/>
    <property type="molecule type" value="Genomic_DNA"/>
</dbReference>
<evidence type="ECO:0000256" key="14">
    <source>
        <dbReference type="ARBA" id="ARBA00023136"/>
    </source>
</evidence>
<name>A0ABU0HA89_9HYPH</name>
<evidence type="ECO:0000256" key="18">
    <source>
        <dbReference type="ARBA" id="ARBA00032892"/>
    </source>
</evidence>
<keyword evidence="19" id="KW-0732">Signal</keyword>
<evidence type="ECO:0000256" key="11">
    <source>
        <dbReference type="ARBA" id="ARBA00022801"/>
    </source>
</evidence>
<reference evidence="20 21" key="1">
    <citation type="submission" date="2023-07" db="EMBL/GenBank/DDBJ databases">
        <title>Genomic Encyclopedia of Type Strains, Phase IV (KMG-IV): sequencing the most valuable type-strain genomes for metagenomic binning, comparative biology and taxonomic classification.</title>
        <authorList>
            <person name="Goeker M."/>
        </authorList>
    </citation>
    <scope>NUCLEOTIDE SEQUENCE [LARGE SCALE GENOMIC DNA]</scope>
    <source>
        <strain evidence="20 21">B6-8</strain>
    </source>
</reference>
<evidence type="ECO:0000256" key="12">
    <source>
        <dbReference type="ARBA" id="ARBA00022989"/>
    </source>
</evidence>
<evidence type="ECO:0000256" key="16">
    <source>
        <dbReference type="ARBA" id="ARBA00023264"/>
    </source>
</evidence>
<dbReference type="Proteomes" id="UP001241603">
    <property type="component" value="Unassembled WGS sequence"/>
</dbReference>
<protein>
    <recommendedName>
        <fullName evidence="7">CDP-diacylglycerol pyrophosphatase</fullName>
        <ecNumber evidence="6">3.6.1.26</ecNumber>
    </recommendedName>
    <alternativeName>
        <fullName evidence="17">CDP-diacylglycerol phosphatidylhydrolase</fullName>
    </alternativeName>
    <alternativeName>
        <fullName evidence="18">CDP-diglyceride hydrolase</fullName>
    </alternativeName>
</protein>
<keyword evidence="12" id="KW-1133">Transmembrane helix</keyword>
<comment type="caution">
    <text evidence="20">The sequence shown here is derived from an EMBL/GenBank/DDBJ whole genome shotgun (WGS) entry which is preliminary data.</text>
</comment>
<dbReference type="InterPro" id="IPR003763">
    <property type="entry name" value="CDP-diacylglyc_Pase"/>
</dbReference>
<evidence type="ECO:0000256" key="15">
    <source>
        <dbReference type="ARBA" id="ARBA00023209"/>
    </source>
</evidence>
<comment type="subcellular location">
    <subcellularLocation>
        <location evidence="2">Cell membrane</location>
        <topology evidence="2">Single-pass membrane protein</topology>
    </subcellularLocation>
</comment>
<accession>A0ABU0HA89</accession>
<keyword evidence="16" id="KW-1208">Phospholipid metabolism</keyword>
<sequence>MSYILGRPFRAAARALLALVCFCLALGMVPATSGAREPATRACPFGPDQAEHWISPPEANNNDKAAAQCRSCADPVNASARTCAVYRFLWSQACAAGRCADRQGEFVRHDEGGQSFFLQYDTRHRDSARYPFARGENCRFLLWAIEPVAGIEDVAGYAGQNYWRDAYFASQNFVVPAFPKNDLAFAIQPATTRGQHQFHIHIGTLKPAYRVALAHLARDAANARINGYDFHVHFVAVPAGANPFAGIDVSAIVRSMLPQGSADLPLHGVVAAVTDDGRGLWLLAAERFDRIELNYRQPAACHLR</sequence>
<comment type="similarity">
    <text evidence="5">Belongs to the Cdh family.</text>
</comment>
<evidence type="ECO:0000256" key="3">
    <source>
        <dbReference type="ARBA" id="ARBA00004927"/>
    </source>
</evidence>
<keyword evidence="10" id="KW-0812">Transmembrane</keyword>
<comment type="catalytic activity">
    <reaction evidence="1">
        <text>a CDP-1,2-diacyl-sn-glycerol + H2O = a 1,2-diacyl-sn-glycero-3-phosphate + CMP + 2 H(+)</text>
        <dbReference type="Rhea" id="RHEA:15221"/>
        <dbReference type="ChEBI" id="CHEBI:15377"/>
        <dbReference type="ChEBI" id="CHEBI:15378"/>
        <dbReference type="ChEBI" id="CHEBI:58332"/>
        <dbReference type="ChEBI" id="CHEBI:58608"/>
        <dbReference type="ChEBI" id="CHEBI:60377"/>
        <dbReference type="EC" id="3.6.1.26"/>
    </reaction>
</comment>
<keyword evidence="8" id="KW-1003">Cell membrane</keyword>
<dbReference type="SUPFAM" id="SSF54197">
    <property type="entry name" value="HIT-like"/>
    <property type="match status" value="1"/>
</dbReference>
<gene>
    <name evidence="20" type="ORF">QO014_003080</name>
</gene>
<comment type="pathway">
    <text evidence="3">Phospholipid metabolism; CDP-diacylglycerol degradation; phosphatidate from CDP-diacylglycerol: step 1/1.</text>
</comment>
<comment type="pathway">
    <text evidence="4">Lipid metabolism.</text>
</comment>
<evidence type="ECO:0000256" key="2">
    <source>
        <dbReference type="ARBA" id="ARBA00004162"/>
    </source>
</evidence>
<evidence type="ECO:0000313" key="20">
    <source>
        <dbReference type="EMBL" id="MDQ0438685.1"/>
    </source>
</evidence>
<proteinExistence type="inferred from homology"/>
<dbReference type="RefSeq" id="WP_266349583.1">
    <property type="nucleotide sequence ID" value="NZ_JAPKNG010000004.1"/>
</dbReference>
<keyword evidence="14" id="KW-0472">Membrane</keyword>
<evidence type="ECO:0000256" key="9">
    <source>
        <dbReference type="ARBA" id="ARBA00022516"/>
    </source>
</evidence>
<evidence type="ECO:0000256" key="19">
    <source>
        <dbReference type="SAM" id="SignalP"/>
    </source>
</evidence>
<evidence type="ECO:0000256" key="5">
    <source>
        <dbReference type="ARBA" id="ARBA00006435"/>
    </source>
</evidence>
<keyword evidence="21" id="KW-1185">Reference proteome</keyword>
<evidence type="ECO:0000256" key="1">
    <source>
        <dbReference type="ARBA" id="ARBA00001007"/>
    </source>
</evidence>
<keyword evidence="11" id="KW-0378">Hydrolase</keyword>
<dbReference type="EC" id="3.6.1.26" evidence="6"/>
<keyword evidence="13" id="KW-0443">Lipid metabolism</keyword>
<evidence type="ECO:0000256" key="6">
    <source>
        <dbReference type="ARBA" id="ARBA00012375"/>
    </source>
</evidence>
<dbReference type="Gene3D" id="3.30.428.30">
    <property type="entry name" value="HIT family - CDH-like"/>
    <property type="match status" value="1"/>
</dbReference>
<evidence type="ECO:0000256" key="8">
    <source>
        <dbReference type="ARBA" id="ARBA00022475"/>
    </source>
</evidence>
<keyword evidence="9" id="KW-0444">Lipid biosynthesis</keyword>
<evidence type="ECO:0000256" key="7">
    <source>
        <dbReference type="ARBA" id="ARBA00019608"/>
    </source>
</evidence>
<evidence type="ECO:0000256" key="4">
    <source>
        <dbReference type="ARBA" id="ARBA00005189"/>
    </source>
</evidence>
<dbReference type="InterPro" id="IPR036265">
    <property type="entry name" value="HIT-like_sf"/>
</dbReference>
<feature type="signal peptide" evidence="19">
    <location>
        <begin position="1"/>
        <end position="33"/>
    </location>
</feature>
<dbReference type="Pfam" id="PF02611">
    <property type="entry name" value="CDH"/>
    <property type="match status" value="1"/>
</dbReference>
<evidence type="ECO:0000256" key="10">
    <source>
        <dbReference type="ARBA" id="ARBA00022692"/>
    </source>
</evidence>
<feature type="chain" id="PRO_5047257529" description="CDP-diacylglycerol pyrophosphatase" evidence="19">
    <location>
        <begin position="34"/>
        <end position="304"/>
    </location>
</feature>
<evidence type="ECO:0000256" key="13">
    <source>
        <dbReference type="ARBA" id="ARBA00023098"/>
    </source>
</evidence>
<evidence type="ECO:0000256" key="17">
    <source>
        <dbReference type="ARBA" id="ARBA00032888"/>
    </source>
</evidence>
<evidence type="ECO:0000313" key="21">
    <source>
        <dbReference type="Proteomes" id="UP001241603"/>
    </source>
</evidence>
<keyword evidence="15" id="KW-0594">Phospholipid biosynthesis</keyword>
<organism evidence="20 21">
    <name type="scientific">Kaistia dalseonensis</name>
    <dbReference type="NCBI Taxonomy" id="410840"/>
    <lineage>
        <taxon>Bacteria</taxon>
        <taxon>Pseudomonadati</taxon>
        <taxon>Pseudomonadota</taxon>
        <taxon>Alphaproteobacteria</taxon>
        <taxon>Hyphomicrobiales</taxon>
        <taxon>Kaistiaceae</taxon>
        <taxon>Kaistia</taxon>
    </lineage>
</organism>